<dbReference type="InterPro" id="IPR029058">
    <property type="entry name" value="AB_hydrolase_fold"/>
</dbReference>
<evidence type="ECO:0008006" key="4">
    <source>
        <dbReference type="Google" id="ProtNLM"/>
    </source>
</evidence>
<keyword evidence="3" id="KW-1185">Reference proteome</keyword>
<evidence type="ECO:0000256" key="1">
    <source>
        <dbReference type="SAM" id="MobiDB-lite"/>
    </source>
</evidence>
<organism evidence="2 3">
    <name type="scientific">Arsenicicoccus piscis</name>
    <dbReference type="NCBI Taxonomy" id="673954"/>
    <lineage>
        <taxon>Bacteria</taxon>
        <taxon>Bacillati</taxon>
        <taxon>Actinomycetota</taxon>
        <taxon>Actinomycetes</taxon>
        <taxon>Micrococcales</taxon>
        <taxon>Intrasporangiaceae</taxon>
        <taxon>Arsenicicoccus</taxon>
    </lineage>
</organism>
<dbReference type="Gene3D" id="3.40.50.1820">
    <property type="entry name" value="alpha/beta hydrolase"/>
    <property type="match status" value="1"/>
</dbReference>
<dbReference type="Proteomes" id="UP001157109">
    <property type="component" value="Unassembled WGS sequence"/>
</dbReference>
<accession>A0ABQ6HHQ7</accession>
<evidence type="ECO:0000313" key="3">
    <source>
        <dbReference type="Proteomes" id="UP001157109"/>
    </source>
</evidence>
<dbReference type="Pfam" id="PF00756">
    <property type="entry name" value="Esterase"/>
    <property type="match status" value="1"/>
</dbReference>
<comment type="caution">
    <text evidence="2">The sequence shown here is derived from an EMBL/GenBank/DDBJ whole genome shotgun (WGS) entry which is preliminary data.</text>
</comment>
<dbReference type="RefSeq" id="WP_241443717.1">
    <property type="nucleotide sequence ID" value="NZ_BSUJ01000001.1"/>
</dbReference>
<dbReference type="SUPFAM" id="SSF53474">
    <property type="entry name" value="alpha/beta-Hydrolases"/>
    <property type="match status" value="1"/>
</dbReference>
<gene>
    <name evidence="2" type="ORF">GCM10025862_01770</name>
</gene>
<dbReference type="InterPro" id="IPR000801">
    <property type="entry name" value="Esterase-like"/>
</dbReference>
<feature type="region of interest" description="Disordered" evidence="1">
    <location>
        <begin position="12"/>
        <end position="39"/>
    </location>
</feature>
<feature type="compositionally biased region" description="Low complexity" evidence="1">
    <location>
        <begin position="12"/>
        <end position="36"/>
    </location>
</feature>
<sequence>MGSALTLGALTLTGCGRSGSTSPGTSPGTGVASRAPLPAPVPPIPGVTTHGLRVVEVAHPDPRLTDVTLTTADLPTPFTVRICTPTDYATSGRRYPVLWLLHGSSGDHTSWTQSGGVLETTRDREVIVVMPDGGVGGWYTDWVAPAHGPRRWETVHLDRLLPAIDDFLPTVPDRGARAIAGLSMGGFGALAYAGRHPDLFAAVASFSGPADIASVEASWLIANEAVSDGEVQGAIFGPGGMITAAMHQHNPVELLAGLGRAQRVALYCGTGAATATAPADQLEAWIHQTNVALAAKIARPDRTRPFVSYPGNHSWEFWARNLRTELPALLDSIAPSEVA</sequence>
<evidence type="ECO:0000313" key="2">
    <source>
        <dbReference type="EMBL" id="GMA18156.1"/>
    </source>
</evidence>
<dbReference type="PANTHER" id="PTHR48098">
    <property type="entry name" value="ENTEROCHELIN ESTERASE-RELATED"/>
    <property type="match status" value="1"/>
</dbReference>
<name>A0ABQ6HHQ7_9MICO</name>
<protein>
    <recommendedName>
        <fullName evidence="4">Esterase family protein</fullName>
    </recommendedName>
</protein>
<dbReference type="EMBL" id="BSUJ01000001">
    <property type="protein sequence ID" value="GMA18156.1"/>
    <property type="molecule type" value="Genomic_DNA"/>
</dbReference>
<reference evidence="3" key="1">
    <citation type="journal article" date="2019" name="Int. J. Syst. Evol. Microbiol.">
        <title>The Global Catalogue of Microorganisms (GCM) 10K type strain sequencing project: providing services to taxonomists for standard genome sequencing and annotation.</title>
        <authorList>
            <consortium name="The Broad Institute Genomics Platform"/>
            <consortium name="The Broad Institute Genome Sequencing Center for Infectious Disease"/>
            <person name="Wu L."/>
            <person name="Ma J."/>
        </authorList>
    </citation>
    <scope>NUCLEOTIDE SEQUENCE [LARGE SCALE GENOMIC DNA]</scope>
    <source>
        <strain evidence="3">NBRC 105830</strain>
    </source>
</reference>
<proteinExistence type="predicted"/>
<dbReference type="PANTHER" id="PTHR48098:SF1">
    <property type="entry name" value="DIACYLGLYCEROL ACYLTRANSFERASE_MYCOLYLTRANSFERASE AG85A"/>
    <property type="match status" value="1"/>
</dbReference>
<dbReference type="InterPro" id="IPR050583">
    <property type="entry name" value="Mycobacterial_A85_antigen"/>
</dbReference>